<dbReference type="EC" id="6.3.4.15" evidence="5"/>
<dbReference type="GO" id="GO:0016740">
    <property type="term" value="F:transferase activity"/>
    <property type="evidence" value="ECO:0007669"/>
    <property type="project" value="UniProtKB-ARBA"/>
</dbReference>
<dbReference type="InterPro" id="IPR004408">
    <property type="entry name" value="Biotin_CoA_COase_ligase"/>
</dbReference>
<evidence type="ECO:0000313" key="9">
    <source>
        <dbReference type="Proteomes" id="UP000185655"/>
    </source>
</evidence>
<keyword evidence="1 8" id="KW-0436">Ligase</keyword>
<dbReference type="Pfam" id="PF03099">
    <property type="entry name" value="BPL_LplA_LipB"/>
    <property type="match status" value="1"/>
</dbReference>
<dbReference type="Gene3D" id="1.10.10.10">
    <property type="entry name" value="Winged helix-like DNA-binding domain superfamily/Winged helix DNA-binding domain"/>
    <property type="match status" value="1"/>
</dbReference>
<dbReference type="InterPro" id="IPR004143">
    <property type="entry name" value="BPL_LPL_catalytic"/>
</dbReference>
<evidence type="ECO:0000256" key="3">
    <source>
        <dbReference type="ARBA" id="ARBA00022840"/>
    </source>
</evidence>
<dbReference type="InterPro" id="IPR003142">
    <property type="entry name" value="BPL_C"/>
</dbReference>
<keyword evidence="2" id="KW-0547">Nucleotide-binding</keyword>
<evidence type="ECO:0000256" key="4">
    <source>
        <dbReference type="ARBA" id="ARBA00023267"/>
    </source>
</evidence>
<dbReference type="PANTHER" id="PTHR12835:SF5">
    <property type="entry name" value="BIOTIN--PROTEIN LIGASE"/>
    <property type="match status" value="1"/>
</dbReference>
<accession>A0A1K2HDR9</accession>
<dbReference type="GO" id="GO:0004077">
    <property type="term" value="F:biotin--[biotin carboxyl-carrier protein] ligase activity"/>
    <property type="evidence" value="ECO:0007669"/>
    <property type="project" value="UniProtKB-EC"/>
</dbReference>
<dbReference type="PROSITE" id="PS51733">
    <property type="entry name" value="BPL_LPL_CATALYTIC"/>
    <property type="match status" value="1"/>
</dbReference>
<sequence length="312" mass="34247">MTISTAEIILNLLIDHENEWVSGQELATRLNISRAAIWKAITKLSADGFTIESQRGPGKGYRYIPDEKMSAAGITHDLQHNIAVQVFDSLPSTNVYAKQVLINGEVTEPTVIIANIQTRGTGHFGRLFDSPAQTGLYLSFALPITPEQQVVPNLLATAIAVAVGRTVKALFNIDLDFKWINNIYYQGQKVGGILTEAIVNFETQTYSALIVGIGLNLTNKQTELGYLTSQLAISRNQVAASLIDQFLSLYDTYQDGKFLDDYRAHFSDLGKNVQIQCAQKTLVGKAIRIDNDGRLILKTAVGLQKLSSGETK</sequence>
<dbReference type="SUPFAM" id="SSF46785">
    <property type="entry name" value="Winged helix' DNA-binding domain"/>
    <property type="match status" value="1"/>
</dbReference>
<evidence type="ECO:0000256" key="2">
    <source>
        <dbReference type="ARBA" id="ARBA00022741"/>
    </source>
</evidence>
<dbReference type="Gene3D" id="2.30.30.100">
    <property type="match status" value="1"/>
</dbReference>
<dbReference type="EMBL" id="JXJT01000005">
    <property type="protein sequence ID" value="PCS04159.1"/>
    <property type="molecule type" value="Genomic_DNA"/>
</dbReference>
<keyword evidence="3" id="KW-0067">ATP-binding</keyword>
<dbReference type="Gene3D" id="3.30.930.10">
    <property type="entry name" value="Bira Bifunctional Protein, Domain 2"/>
    <property type="match status" value="1"/>
</dbReference>
<evidence type="ECO:0000259" key="6">
    <source>
        <dbReference type="PROSITE" id="PS51733"/>
    </source>
</evidence>
<dbReference type="InterPro" id="IPR036390">
    <property type="entry name" value="WH_DNA-bd_sf"/>
</dbReference>
<evidence type="ECO:0000256" key="5">
    <source>
        <dbReference type="ARBA" id="ARBA00024227"/>
    </source>
</evidence>
<organism evidence="8 9">
    <name type="scientific">Pseudolactococcus chungangensis CAU 28 = DSM 22330</name>
    <dbReference type="NCBI Taxonomy" id="1122154"/>
    <lineage>
        <taxon>Bacteria</taxon>
        <taxon>Bacillati</taxon>
        <taxon>Bacillota</taxon>
        <taxon>Bacilli</taxon>
        <taxon>Lactobacillales</taxon>
        <taxon>Streptococcaceae</taxon>
        <taxon>Pseudolactococcus</taxon>
    </lineage>
</organism>
<dbReference type="Pfam" id="PF08279">
    <property type="entry name" value="HTH_11"/>
    <property type="match status" value="1"/>
</dbReference>
<keyword evidence="10" id="KW-1185">Reference proteome</keyword>
<feature type="domain" description="BPL/LPL catalytic" evidence="6">
    <location>
        <begin position="85"/>
        <end position="254"/>
    </location>
</feature>
<dbReference type="InterPro" id="IPR013196">
    <property type="entry name" value="HTH_11"/>
</dbReference>
<dbReference type="STRING" id="1122154.SAMN02746068_01262"/>
<dbReference type="PANTHER" id="PTHR12835">
    <property type="entry name" value="BIOTIN PROTEIN LIGASE"/>
    <property type="match status" value="1"/>
</dbReference>
<dbReference type="SUPFAM" id="SSF55681">
    <property type="entry name" value="Class II aaRS and biotin synthetases"/>
    <property type="match status" value="1"/>
</dbReference>
<dbReference type="GO" id="GO:0009249">
    <property type="term" value="P:protein lipoylation"/>
    <property type="evidence" value="ECO:0007669"/>
    <property type="project" value="UniProtKB-ARBA"/>
</dbReference>
<dbReference type="Proteomes" id="UP000185655">
    <property type="component" value="Unassembled WGS sequence"/>
</dbReference>
<dbReference type="Proteomes" id="UP000218979">
    <property type="component" value="Unassembled WGS sequence"/>
</dbReference>
<evidence type="ECO:0000313" key="10">
    <source>
        <dbReference type="Proteomes" id="UP000218979"/>
    </source>
</evidence>
<gene>
    <name evidence="7" type="ORF">RR45_GL001750</name>
    <name evidence="8" type="ORF">SAMN02746068_01262</name>
</gene>
<reference evidence="8 9" key="2">
    <citation type="submission" date="2016-11" db="EMBL/GenBank/DDBJ databases">
        <authorList>
            <person name="Jaros S."/>
            <person name="Januszkiewicz K."/>
            <person name="Wedrychowicz H."/>
        </authorList>
    </citation>
    <scope>NUCLEOTIDE SEQUENCE [LARGE SCALE GENOMIC DNA]</scope>
    <source>
        <strain evidence="8 9">DSM 22330</strain>
    </source>
</reference>
<dbReference type="InterPro" id="IPR008988">
    <property type="entry name" value="Transcriptional_repressor_C"/>
</dbReference>
<dbReference type="Pfam" id="PF02237">
    <property type="entry name" value="BPL_C"/>
    <property type="match status" value="1"/>
</dbReference>
<dbReference type="GO" id="GO:0005737">
    <property type="term" value="C:cytoplasm"/>
    <property type="evidence" value="ECO:0007669"/>
    <property type="project" value="TreeGrafter"/>
</dbReference>
<dbReference type="InterPro" id="IPR045864">
    <property type="entry name" value="aa-tRNA-synth_II/BPL/LPL"/>
</dbReference>
<dbReference type="EMBL" id="FPKS01000005">
    <property type="protein sequence ID" value="SFZ74466.1"/>
    <property type="molecule type" value="Genomic_DNA"/>
</dbReference>
<dbReference type="InterPro" id="IPR036388">
    <property type="entry name" value="WH-like_DNA-bd_sf"/>
</dbReference>
<name>A0A1K2HDR9_9LACT</name>
<proteinExistence type="predicted"/>
<evidence type="ECO:0000256" key="1">
    <source>
        <dbReference type="ARBA" id="ARBA00022598"/>
    </source>
</evidence>
<dbReference type="AlphaFoldDB" id="A0A1K2HDR9"/>
<dbReference type="GO" id="GO:0005524">
    <property type="term" value="F:ATP binding"/>
    <property type="evidence" value="ECO:0007669"/>
    <property type="project" value="UniProtKB-KW"/>
</dbReference>
<reference evidence="7 10" key="1">
    <citation type="submission" date="2014-12" db="EMBL/GenBank/DDBJ databases">
        <title>Draft genome sequences of 10 type strains of Lactococcus.</title>
        <authorList>
            <person name="Sun Z."/>
            <person name="Zhong Z."/>
            <person name="Liu W."/>
            <person name="Zhang W."/>
            <person name="Zhang H."/>
        </authorList>
    </citation>
    <scope>NUCLEOTIDE SEQUENCE [LARGE SCALE GENOMIC DNA]</scope>
    <source>
        <strain evidence="7 10">DSM 22330</strain>
    </source>
</reference>
<evidence type="ECO:0000313" key="7">
    <source>
        <dbReference type="EMBL" id="PCS04159.1"/>
    </source>
</evidence>
<evidence type="ECO:0000313" key="8">
    <source>
        <dbReference type="EMBL" id="SFZ74466.1"/>
    </source>
</evidence>
<keyword evidence="4" id="KW-0092">Biotin</keyword>
<protein>
    <recommendedName>
        <fullName evidence="5">biotin--[biotin carboxyl-carrier protein] ligase</fullName>
        <ecNumber evidence="5">6.3.4.15</ecNumber>
    </recommendedName>
</protein>
<dbReference type="NCBIfam" id="TIGR00121">
    <property type="entry name" value="birA_ligase"/>
    <property type="match status" value="1"/>
</dbReference>
<dbReference type="SUPFAM" id="SSF50037">
    <property type="entry name" value="C-terminal domain of transcriptional repressors"/>
    <property type="match status" value="1"/>
</dbReference>
<dbReference type="RefSeq" id="WP_084463452.1">
    <property type="nucleotide sequence ID" value="NZ_FPKS01000005.1"/>
</dbReference>
<dbReference type="OrthoDB" id="9807064at2"/>